<dbReference type="Pfam" id="PF01807">
    <property type="entry name" value="Zn_ribbon_DnaG"/>
    <property type="match status" value="1"/>
</dbReference>
<evidence type="ECO:0000313" key="17">
    <source>
        <dbReference type="Proteomes" id="UP000784700"/>
    </source>
</evidence>
<keyword evidence="3 12" id="KW-0808">Transferase</keyword>
<dbReference type="Pfam" id="PF13155">
    <property type="entry name" value="Toprim_2"/>
    <property type="match status" value="1"/>
</dbReference>
<evidence type="ECO:0000256" key="9">
    <source>
        <dbReference type="ARBA" id="ARBA00022842"/>
    </source>
</evidence>
<feature type="domain" description="Toprim" evidence="15">
    <location>
        <begin position="262"/>
        <end position="343"/>
    </location>
</feature>
<dbReference type="SMART" id="SM00493">
    <property type="entry name" value="TOPRIM"/>
    <property type="match status" value="1"/>
</dbReference>
<evidence type="ECO:0000256" key="10">
    <source>
        <dbReference type="ARBA" id="ARBA00023125"/>
    </source>
</evidence>
<evidence type="ECO:0000259" key="15">
    <source>
        <dbReference type="PROSITE" id="PS50880"/>
    </source>
</evidence>
<evidence type="ECO:0000256" key="2">
    <source>
        <dbReference type="ARBA" id="ARBA00022515"/>
    </source>
</evidence>
<evidence type="ECO:0000256" key="4">
    <source>
        <dbReference type="ARBA" id="ARBA00022695"/>
    </source>
</evidence>
<dbReference type="InterPro" id="IPR030846">
    <property type="entry name" value="DnaG_bac"/>
</dbReference>
<dbReference type="InterPro" id="IPR006171">
    <property type="entry name" value="TOPRIM_dom"/>
</dbReference>
<comment type="cofactor">
    <cofactor evidence="12 13 14">
        <name>Zn(2+)</name>
        <dbReference type="ChEBI" id="CHEBI:29105"/>
    </cofactor>
    <text evidence="12 13 14">Binds 1 zinc ion per monomer.</text>
</comment>
<keyword evidence="6 12" id="KW-0479">Metal-binding</keyword>
<keyword evidence="1 12" id="KW-0240">DNA-directed RNA polymerase</keyword>
<evidence type="ECO:0000313" key="16">
    <source>
        <dbReference type="EMBL" id="TPR45249.1"/>
    </source>
</evidence>
<proteinExistence type="inferred from homology"/>
<gene>
    <name evidence="12" type="primary">dnaG</name>
    <name evidence="16" type="ORF">DY130_02690</name>
</gene>
<name>A0A9Q8IMJ9_9LACO</name>
<evidence type="ECO:0000256" key="5">
    <source>
        <dbReference type="ARBA" id="ARBA00022705"/>
    </source>
</evidence>
<evidence type="ECO:0000256" key="13">
    <source>
        <dbReference type="PIRNR" id="PIRNR002811"/>
    </source>
</evidence>
<dbReference type="InterPro" id="IPR013264">
    <property type="entry name" value="DNAG_N"/>
</dbReference>
<dbReference type="GO" id="GO:0003677">
    <property type="term" value="F:DNA binding"/>
    <property type="evidence" value="ECO:0007669"/>
    <property type="project" value="UniProtKB-KW"/>
</dbReference>
<evidence type="ECO:0000256" key="3">
    <source>
        <dbReference type="ARBA" id="ARBA00022679"/>
    </source>
</evidence>
<dbReference type="InterPro" id="IPR002694">
    <property type="entry name" value="Znf_CHC2"/>
</dbReference>
<dbReference type="InterPro" id="IPR016136">
    <property type="entry name" value="DNA_helicase_N/primase_C"/>
</dbReference>
<keyword evidence="11 12" id="KW-0804">Transcription</keyword>
<dbReference type="PANTHER" id="PTHR30313:SF2">
    <property type="entry name" value="DNA PRIMASE"/>
    <property type="match status" value="1"/>
</dbReference>
<dbReference type="CDD" id="cd03364">
    <property type="entry name" value="TOPRIM_DnaG_primases"/>
    <property type="match status" value="1"/>
</dbReference>
<evidence type="ECO:0000256" key="12">
    <source>
        <dbReference type="HAMAP-Rule" id="MF_00974"/>
    </source>
</evidence>
<dbReference type="Gene3D" id="3.90.980.10">
    <property type="entry name" value="DNA primase, catalytic core, N-terminal domain"/>
    <property type="match status" value="1"/>
</dbReference>
<dbReference type="GO" id="GO:0006269">
    <property type="term" value="P:DNA replication, synthesis of primer"/>
    <property type="evidence" value="ECO:0007669"/>
    <property type="project" value="UniProtKB-UniRule"/>
</dbReference>
<dbReference type="InterPro" id="IPR037068">
    <property type="entry name" value="DNA_primase_core_N_sf"/>
</dbReference>
<dbReference type="InterPro" id="IPR006295">
    <property type="entry name" value="DNA_primase_DnaG"/>
</dbReference>
<dbReference type="GO" id="GO:0003899">
    <property type="term" value="F:DNA-directed RNA polymerase activity"/>
    <property type="evidence" value="ECO:0007669"/>
    <property type="project" value="UniProtKB-UniRule"/>
</dbReference>
<dbReference type="GO" id="GO:0005737">
    <property type="term" value="C:cytoplasm"/>
    <property type="evidence" value="ECO:0007669"/>
    <property type="project" value="TreeGrafter"/>
</dbReference>
<dbReference type="Pfam" id="PF10410">
    <property type="entry name" value="DnaB_bind"/>
    <property type="match status" value="1"/>
</dbReference>
<comment type="caution">
    <text evidence="16">The sequence shown here is derived from an EMBL/GenBank/DDBJ whole genome shotgun (WGS) entry which is preliminary data.</text>
</comment>
<evidence type="ECO:0000256" key="8">
    <source>
        <dbReference type="ARBA" id="ARBA00022833"/>
    </source>
</evidence>
<dbReference type="GO" id="GO:0000428">
    <property type="term" value="C:DNA-directed RNA polymerase complex"/>
    <property type="evidence" value="ECO:0007669"/>
    <property type="project" value="UniProtKB-KW"/>
</dbReference>
<dbReference type="Proteomes" id="UP000784700">
    <property type="component" value="Unassembled WGS sequence"/>
</dbReference>
<keyword evidence="2 12" id="KW-0639">Primosome</keyword>
<dbReference type="SMART" id="SM00400">
    <property type="entry name" value="ZnF_CHCC"/>
    <property type="match status" value="1"/>
</dbReference>
<accession>A0A9Q8IMJ9</accession>
<dbReference type="Gene3D" id="3.90.580.10">
    <property type="entry name" value="Zinc finger, CHC2-type domain"/>
    <property type="match status" value="1"/>
</dbReference>
<dbReference type="EC" id="2.7.7.101" evidence="12"/>
<dbReference type="AlphaFoldDB" id="A0A9Q8IMJ9"/>
<sequence length="610" mass="70079">MSMIPEDVIDEVRDQTNISDVVGQFVSLHKSGKNLFGLCPFHEENTPSFSVNEQKQIFHCFSCGRGGNVFKFLMELQNLSYPEAINKVADMQGIKIDDKYVQSSNNSKKIDSDEQILIDIHTQSTDLYHHILMNTEMGQSALDYLHNRGLKDETIDKYQLGFAPSNSILKTFLVQKKYKYQDLRKSGLFLEDNNGDLKDRFFNRIIYPITNEFGNVIAFSGRILNKDDNQAKYLNSPETKIFNKRKVLFNFSNARNTIRKEKTAILYEGFMDVISAYQSGVQNGIASMGTSLTDEQIYLLQRNTTNLYVCYDGDAPGQNAINRSIGILEKTQLKLGVIQMPSGIDPDEYRQQNGESKFKSYMHSALESVISFKMHFLKLNRNLDNENDKINYINDVIREIAKISQPIERDVYINQISEQFGLNKIDLTNQLNKLVNRNNLGHKTSAYKSNSSSKSYDTISIANVKPVGRVEMAERSLLNRILNNHEMWLRIMGKEGFCFVDDKYQLIYILAQEYFKNHAEYKADAFQDFVKEEDLQQLLINIDLIDLSGEPTNSEIDDYVNIIMNDAPIEKQLKTKQAELDEAKKLGDVDRQIDITTDIINLQRKKQISN</sequence>
<keyword evidence="4 12" id="KW-0548">Nucleotidyltransferase</keyword>
<comment type="domain">
    <text evidence="12">Contains an N-terminal zinc-binding domain, a central core domain that contains the primase activity, and a C-terminal DnaB-binding domain.</text>
</comment>
<dbReference type="EMBL" id="QUBG01000002">
    <property type="protein sequence ID" value="TPR45249.1"/>
    <property type="molecule type" value="Genomic_DNA"/>
</dbReference>
<dbReference type="Gene3D" id="1.10.860.10">
    <property type="entry name" value="DNAb Helicase, Chain A"/>
    <property type="match status" value="1"/>
</dbReference>
<evidence type="ECO:0000256" key="7">
    <source>
        <dbReference type="ARBA" id="ARBA00022771"/>
    </source>
</evidence>
<dbReference type="InterPro" id="IPR050219">
    <property type="entry name" value="DnaG_primase"/>
</dbReference>
<dbReference type="PANTHER" id="PTHR30313">
    <property type="entry name" value="DNA PRIMASE"/>
    <property type="match status" value="1"/>
</dbReference>
<evidence type="ECO:0000256" key="11">
    <source>
        <dbReference type="ARBA" id="ARBA00023163"/>
    </source>
</evidence>
<dbReference type="HAMAP" id="MF_00974">
    <property type="entry name" value="DNA_primase_DnaG"/>
    <property type="match status" value="1"/>
</dbReference>
<dbReference type="SUPFAM" id="SSF56731">
    <property type="entry name" value="DNA primase core"/>
    <property type="match status" value="1"/>
</dbReference>
<keyword evidence="9" id="KW-0460">Magnesium</keyword>
<evidence type="ECO:0000256" key="1">
    <source>
        <dbReference type="ARBA" id="ARBA00022478"/>
    </source>
</evidence>
<reference evidence="16" key="1">
    <citation type="submission" date="2018-08" db="EMBL/GenBank/DDBJ databases">
        <title>Comparative genomics of wild bee and flower associated Lactobacillus reveals potential adaptation to the bee host.</title>
        <authorList>
            <person name="Vuong H.Q."/>
            <person name="Mcfrederick Q.S."/>
        </authorList>
    </citation>
    <scope>NUCLEOTIDE SEQUENCE</scope>
    <source>
        <strain evidence="16">HV_63</strain>
    </source>
</reference>
<keyword evidence="7 12" id="KW-0863">Zinc-finger</keyword>
<keyword evidence="10 12" id="KW-0238">DNA-binding</keyword>
<comment type="function">
    <text evidence="12 13">RNA polymerase that catalyzes the synthesis of short RNA molecules used as primers for DNA polymerase during DNA replication.</text>
</comment>
<comment type="catalytic activity">
    <reaction evidence="12">
        <text>ssDNA + n NTP = ssDNA/pppN(pN)n-1 hybrid + (n-1) diphosphate.</text>
        <dbReference type="EC" id="2.7.7.101"/>
    </reaction>
</comment>
<dbReference type="InterPro" id="IPR036977">
    <property type="entry name" value="DNA_primase_Znf_CHC2"/>
</dbReference>
<comment type="similarity">
    <text evidence="12 13">Belongs to the DnaG primase family.</text>
</comment>
<feature type="zinc finger region" description="CHC2-type" evidence="12 14">
    <location>
        <begin position="39"/>
        <end position="63"/>
    </location>
</feature>
<protein>
    <recommendedName>
        <fullName evidence="12 13">DNA primase</fullName>
        <ecNumber evidence="12">2.7.7.101</ecNumber>
    </recommendedName>
</protein>
<dbReference type="NCBIfam" id="TIGR01391">
    <property type="entry name" value="dnaG"/>
    <property type="match status" value="1"/>
</dbReference>
<dbReference type="Pfam" id="PF08275">
    <property type="entry name" value="DNAG_N"/>
    <property type="match status" value="1"/>
</dbReference>
<dbReference type="GO" id="GO:1990077">
    <property type="term" value="C:primosome complex"/>
    <property type="evidence" value="ECO:0007669"/>
    <property type="project" value="UniProtKB-KW"/>
</dbReference>
<dbReference type="InterPro" id="IPR034151">
    <property type="entry name" value="TOPRIM_DnaG_bac"/>
</dbReference>
<evidence type="ECO:0000256" key="14">
    <source>
        <dbReference type="PIRSR" id="PIRSR002811-1"/>
    </source>
</evidence>
<dbReference type="GO" id="GO:0008270">
    <property type="term" value="F:zinc ion binding"/>
    <property type="evidence" value="ECO:0007669"/>
    <property type="project" value="UniProtKB-UniRule"/>
</dbReference>
<keyword evidence="8 12" id="KW-0862">Zinc</keyword>
<organism evidence="16 17">
    <name type="scientific">Apilactobacillus micheneri</name>
    <dbReference type="NCBI Taxonomy" id="1899430"/>
    <lineage>
        <taxon>Bacteria</taxon>
        <taxon>Bacillati</taxon>
        <taxon>Bacillota</taxon>
        <taxon>Bacilli</taxon>
        <taxon>Lactobacillales</taxon>
        <taxon>Lactobacillaceae</taxon>
        <taxon>Apilactobacillus</taxon>
    </lineage>
</organism>
<dbReference type="Gene3D" id="3.40.1360.10">
    <property type="match status" value="1"/>
</dbReference>
<keyword evidence="5 12" id="KW-0235">DNA replication</keyword>
<dbReference type="SUPFAM" id="SSF57783">
    <property type="entry name" value="Zinc beta-ribbon"/>
    <property type="match status" value="1"/>
</dbReference>
<dbReference type="PROSITE" id="PS50880">
    <property type="entry name" value="TOPRIM"/>
    <property type="match status" value="1"/>
</dbReference>
<dbReference type="PIRSF" id="PIRSF002811">
    <property type="entry name" value="DnaG"/>
    <property type="match status" value="1"/>
</dbReference>
<dbReference type="InterPro" id="IPR019475">
    <property type="entry name" value="DNA_primase_DnaB-bd"/>
</dbReference>
<evidence type="ECO:0000256" key="6">
    <source>
        <dbReference type="ARBA" id="ARBA00022723"/>
    </source>
</evidence>
<comment type="subunit">
    <text evidence="12">Monomer. Interacts with DnaB.</text>
</comment>
<dbReference type="FunFam" id="3.90.580.10:FF:000001">
    <property type="entry name" value="DNA primase"/>
    <property type="match status" value="1"/>
</dbReference>